<protein>
    <submittedName>
        <fullName evidence="3">Cytidine deaminase</fullName>
        <ecNumber evidence="3">3.5.4.5</ecNumber>
    </submittedName>
</protein>
<dbReference type="SUPFAM" id="SSF53927">
    <property type="entry name" value="Cytidine deaminase-like"/>
    <property type="match status" value="1"/>
</dbReference>
<dbReference type="GO" id="GO:0005829">
    <property type="term" value="C:cytosol"/>
    <property type="evidence" value="ECO:0007669"/>
    <property type="project" value="TreeGrafter"/>
</dbReference>
<dbReference type="EC" id="3.5.4.5" evidence="3"/>
<dbReference type="InterPro" id="IPR050202">
    <property type="entry name" value="Cyt/Deoxycyt_deaminase"/>
</dbReference>
<dbReference type="AlphaFoldDB" id="A0A1L7RNB9"/>
<dbReference type="InterPro" id="IPR002125">
    <property type="entry name" value="CMP_dCMP_dom"/>
</dbReference>
<dbReference type="Gene3D" id="3.40.140.10">
    <property type="entry name" value="Cytidine Deaminase, domain 2"/>
    <property type="match status" value="1"/>
</dbReference>
<name>A0A1L7RNB9_9ACTO</name>
<sequence>MIGTDNHPAGPARGVSDAAPAVDADMWARLRALATEAMRCAYAPYSHFRVGAAALVDDGRLVSGCNVENAGYGVTLCAECGLVSELVRTGGGRLLAFVCVDGDGRVCSPCGRCRQVLSEHAHPHMLLDMPSGLMTIDQVLPDRFSSADIDRVTGTSAPAPEGDRP</sequence>
<evidence type="ECO:0000259" key="2">
    <source>
        <dbReference type="PROSITE" id="PS51747"/>
    </source>
</evidence>
<evidence type="ECO:0000256" key="1">
    <source>
        <dbReference type="ARBA" id="ARBA00006576"/>
    </source>
</evidence>
<dbReference type="PROSITE" id="PS51747">
    <property type="entry name" value="CYT_DCMP_DEAMINASES_2"/>
    <property type="match status" value="1"/>
</dbReference>
<dbReference type="GO" id="GO:0008270">
    <property type="term" value="F:zinc ion binding"/>
    <property type="evidence" value="ECO:0007669"/>
    <property type="project" value="TreeGrafter"/>
</dbReference>
<gene>
    <name evidence="3" type="ORF">AAM4_0962</name>
</gene>
<accession>A0A1L7RNB9</accession>
<comment type="similarity">
    <text evidence="1">Belongs to the cytidine and deoxycytidylate deaminase family.</text>
</comment>
<dbReference type="NCBIfam" id="NF004064">
    <property type="entry name" value="PRK05578.1"/>
    <property type="match status" value="1"/>
</dbReference>
<dbReference type="PANTHER" id="PTHR11644:SF2">
    <property type="entry name" value="CYTIDINE DEAMINASE"/>
    <property type="match status" value="1"/>
</dbReference>
<feature type="domain" description="CMP/dCMP-type deaminase" evidence="2">
    <location>
        <begin position="25"/>
        <end position="147"/>
    </location>
</feature>
<dbReference type="Pfam" id="PF00383">
    <property type="entry name" value="dCMP_cyt_deam_1"/>
    <property type="match status" value="1"/>
</dbReference>
<reference evidence="3" key="1">
    <citation type="submission" date="2014-07" db="EMBL/GenBank/DDBJ databases">
        <authorList>
            <person name="Zhang J.E."/>
            <person name="Yang H."/>
            <person name="Guo J."/>
            <person name="Deng Z."/>
            <person name="Luo H."/>
            <person name="Luo M."/>
            <person name="Zhao B."/>
        </authorList>
    </citation>
    <scope>NUCLEOTIDE SEQUENCE</scope>
    <source>
        <strain evidence="3">AM4</strain>
    </source>
</reference>
<dbReference type="GO" id="GO:0072527">
    <property type="term" value="P:pyrimidine-containing compound metabolic process"/>
    <property type="evidence" value="ECO:0007669"/>
    <property type="project" value="UniProtKB-ARBA"/>
</dbReference>
<evidence type="ECO:0000313" key="3">
    <source>
        <dbReference type="EMBL" id="CED90794.1"/>
    </source>
</evidence>
<proteinExistence type="inferred from homology"/>
<dbReference type="PANTHER" id="PTHR11644">
    <property type="entry name" value="CYTIDINE DEAMINASE"/>
    <property type="match status" value="1"/>
</dbReference>
<dbReference type="InterPro" id="IPR016193">
    <property type="entry name" value="Cytidine_deaminase-like"/>
</dbReference>
<keyword evidence="3" id="KW-0378">Hydrolase</keyword>
<dbReference type="EMBL" id="LK995485">
    <property type="protein sequence ID" value="CED90794.1"/>
    <property type="molecule type" value="Genomic_DNA"/>
</dbReference>
<dbReference type="GO" id="GO:0004126">
    <property type="term" value="F:cytidine deaminase activity"/>
    <property type="evidence" value="ECO:0007669"/>
    <property type="project" value="UniProtKB-EC"/>
</dbReference>
<organism evidence="3">
    <name type="scientific">Actinomyces succiniciruminis</name>
    <dbReference type="NCBI Taxonomy" id="1522002"/>
    <lineage>
        <taxon>Bacteria</taxon>
        <taxon>Bacillati</taxon>
        <taxon>Actinomycetota</taxon>
        <taxon>Actinomycetes</taxon>
        <taxon>Actinomycetales</taxon>
        <taxon>Actinomycetaceae</taxon>
        <taxon>Actinomyces</taxon>
    </lineage>
</organism>
<dbReference type="GO" id="GO:0055086">
    <property type="term" value="P:nucleobase-containing small molecule metabolic process"/>
    <property type="evidence" value="ECO:0007669"/>
    <property type="project" value="UniProtKB-ARBA"/>
</dbReference>
<dbReference type="CDD" id="cd01283">
    <property type="entry name" value="cytidine_deaminase"/>
    <property type="match status" value="1"/>
</dbReference>